<proteinExistence type="predicted"/>
<dbReference type="SUPFAM" id="SSF55729">
    <property type="entry name" value="Acyl-CoA N-acyltransferases (Nat)"/>
    <property type="match status" value="1"/>
</dbReference>
<dbReference type="PROSITE" id="PS51186">
    <property type="entry name" value="GNAT"/>
    <property type="match status" value="1"/>
</dbReference>
<reference evidence="2" key="2">
    <citation type="journal article" date="2023" name="Int. J. Syst. Evol. Microbiol.">
        <title>Streptomyces marispadix sp. nov., isolated from marine beach sediment of the Northern Coast of Portugal.</title>
        <authorList>
            <person name="dos Santos J.D.N."/>
            <person name="Vitorino I.R."/>
            <person name="Kallscheuer N."/>
            <person name="Srivastava A."/>
            <person name="Krautwurst S."/>
            <person name="Marz M."/>
            <person name="Jogler C."/>
            <person name="Lobo Da Cunha A."/>
            <person name="Catita J."/>
            <person name="Goncalves H."/>
            <person name="Gonzalez I."/>
            <person name="Reyes F."/>
            <person name="Lage O.M."/>
        </authorList>
    </citation>
    <scope>NUCLEOTIDE SEQUENCE</scope>
    <source>
        <strain evidence="2">M600PL45_2</strain>
    </source>
</reference>
<name>A0ABS9T2V7_9ACTN</name>
<dbReference type="InterPro" id="IPR016181">
    <property type="entry name" value="Acyl_CoA_acyltransferase"/>
</dbReference>
<evidence type="ECO:0000259" key="1">
    <source>
        <dbReference type="PROSITE" id="PS51186"/>
    </source>
</evidence>
<evidence type="ECO:0000313" key="3">
    <source>
        <dbReference type="Proteomes" id="UP001166784"/>
    </source>
</evidence>
<dbReference type="RefSeq" id="WP_241061694.1">
    <property type="nucleotide sequence ID" value="NZ_JAKWJU010000002.1"/>
</dbReference>
<organism evidence="2 3">
    <name type="scientific">Streptomyces marispadix</name>
    <dbReference type="NCBI Taxonomy" id="2922868"/>
    <lineage>
        <taxon>Bacteria</taxon>
        <taxon>Bacillati</taxon>
        <taxon>Actinomycetota</taxon>
        <taxon>Actinomycetes</taxon>
        <taxon>Kitasatosporales</taxon>
        <taxon>Streptomycetaceae</taxon>
        <taxon>Streptomyces</taxon>
    </lineage>
</organism>
<gene>
    <name evidence="2" type="ORF">MMA15_21090</name>
</gene>
<accession>A0ABS9T2V7</accession>
<dbReference type="CDD" id="cd04301">
    <property type="entry name" value="NAT_SF"/>
    <property type="match status" value="1"/>
</dbReference>
<feature type="domain" description="N-acetyltransferase" evidence="1">
    <location>
        <begin position="138"/>
        <end position="285"/>
    </location>
</feature>
<dbReference type="InterPro" id="IPR000182">
    <property type="entry name" value="GNAT_dom"/>
</dbReference>
<evidence type="ECO:0000313" key="2">
    <source>
        <dbReference type="EMBL" id="MCH6162793.1"/>
    </source>
</evidence>
<comment type="caution">
    <text evidence="2">The sequence shown here is derived from an EMBL/GenBank/DDBJ whole genome shotgun (WGS) entry which is preliminary data.</text>
</comment>
<sequence>MTDGHGGGSLGADRELLALYDESMRGAPPAPSPGVTYEQDGPLIRAVGGFRGFVFGPRDPGLRGGELDRLIARQRDRFAARGETVEWRTHAHDRPPELAGRLRAAGFAAARSMAVLVGGSEELAARPVPSVSAPPEGVVVRRVSGAGDMRRIAAMEAAVWDMDLGWLADFLIARVEAAPDDAVVLVAEHHQGGREPQVVCAAWMFMWPELNYAGLRGGTTLPAWRGRGLYRALVAERARIAAERGVPHLQVDASDESLPVLRRLGFRTVTTVTQYVWTPPGRPASP</sequence>
<keyword evidence="3" id="KW-1185">Reference proteome</keyword>
<protein>
    <submittedName>
        <fullName evidence="2">GNAT family N-acetyltransferase</fullName>
    </submittedName>
</protein>
<dbReference type="EMBL" id="JAKWJU010000002">
    <property type="protein sequence ID" value="MCH6162793.1"/>
    <property type="molecule type" value="Genomic_DNA"/>
</dbReference>
<dbReference type="Gene3D" id="3.40.630.30">
    <property type="match status" value="1"/>
</dbReference>
<dbReference type="Proteomes" id="UP001166784">
    <property type="component" value="Unassembled WGS sequence"/>
</dbReference>
<reference evidence="2" key="1">
    <citation type="submission" date="2022-03" db="EMBL/GenBank/DDBJ databases">
        <authorList>
            <person name="Santos J.D.N."/>
            <person name="Kallscheuer N."/>
            <person name="Jogler C."/>
            <person name="Lage O.M."/>
        </authorList>
    </citation>
    <scope>NUCLEOTIDE SEQUENCE</scope>
    <source>
        <strain evidence="2">M600PL45_2</strain>
    </source>
</reference>